<evidence type="ECO:0000256" key="1">
    <source>
        <dbReference type="SAM" id="MobiDB-lite"/>
    </source>
</evidence>
<dbReference type="Proteomes" id="UP000595140">
    <property type="component" value="Unassembled WGS sequence"/>
</dbReference>
<feature type="compositionally biased region" description="Basic and acidic residues" evidence="1">
    <location>
        <begin position="579"/>
        <end position="615"/>
    </location>
</feature>
<organism evidence="2 3">
    <name type="scientific">Cuscuta campestris</name>
    <dbReference type="NCBI Taxonomy" id="132261"/>
    <lineage>
        <taxon>Eukaryota</taxon>
        <taxon>Viridiplantae</taxon>
        <taxon>Streptophyta</taxon>
        <taxon>Embryophyta</taxon>
        <taxon>Tracheophyta</taxon>
        <taxon>Spermatophyta</taxon>
        <taxon>Magnoliopsida</taxon>
        <taxon>eudicotyledons</taxon>
        <taxon>Gunneridae</taxon>
        <taxon>Pentapetalae</taxon>
        <taxon>asterids</taxon>
        <taxon>lamiids</taxon>
        <taxon>Solanales</taxon>
        <taxon>Convolvulaceae</taxon>
        <taxon>Cuscuteae</taxon>
        <taxon>Cuscuta</taxon>
        <taxon>Cuscuta subgen. Grammica</taxon>
        <taxon>Cuscuta sect. Cleistogrammica</taxon>
    </lineage>
</organism>
<feature type="region of interest" description="Disordered" evidence="1">
    <location>
        <begin position="1"/>
        <end position="74"/>
    </location>
</feature>
<dbReference type="EMBL" id="OOIL02003369">
    <property type="protein sequence ID" value="VFQ87693.1"/>
    <property type="molecule type" value="Genomic_DNA"/>
</dbReference>
<feature type="compositionally biased region" description="Basic and acidic residues" evidence="1">
    <location>
        <begin position="433"/>
        <end position="448"/>
    </location>
</feature>
<feature type="compositionally biased region" description="Basic and acidic residues" evidence="1">
    <location>
        <begin position="507"/>
        <end position="569"/>
    </location>
</feature>
<dbReference type="AlphaFoldDB" id="A0A484MFJ2"/>
<feature type="compositionally biased region" description="Basic and acidic residues" evidence="1">
    <location>
        <begin position="385"/>
        <end position="405"/>
    </location>
</feature>
<accession>A0A484MFJ2</accession>
<feature type="compositionally biased region" description="Basic and acidic residues" evidence="1">
    <location>
        <begin position="216"/>
        <end position="237"/>
    </location>
</feature>
<name>A0A484MFJ2_9ASTE</name>
<reference evidence="2 3" key="1">
    <citation type="submission" date="2018-04" db="EMBL/GenBank/DDBJ databases">
        <authorList>
            <person name="Vogel A."/>
        </authorList>
    </citation>
    <scope>NUCLEOTIDE SEQUENCE [LARGE SCALE GENOMIC DNA]</scope>
</reference>
<feature type="compositionally biased region" description="Acidic residues" evidence="1">
    <location>
        <begin position="353"/>
        <end position="363"/>
    </location>
</feature>
<keyword evidence="3" id="KW-1185">Reference proteome</keyword>
<feature type="compositionally biased region" description="Polar residues" evidence="1">
    <location>
        <begin position="406"/>
        <end position="423"/>
    </location>
</feature>
<dbReference type="InterPro" id="IPR031937">
    <property type="entry name" value="PNISR"/>
</dbReference>
<feature type="compositionally biased region" description="Acidic residues" evidence="1">
    <location>
        <begin position="238"/>
        <end position="248"/>
    </location>
</feature>
<feature type="region of interest" description="Disordered" evidence="1">
    <location>
        <begin position="209"/>
        <end position="252"/>
    </location>
</feature>
<proteinExistence type="predicted"/>
<feature type="compositionally biased region" description="Acidic residues" evidence="1">
    <location>
        <begin position="460"/>
        <end position="469"/>
    </location>
</feature>
<feature type="compositionally biased region" description="Polar residues" evidence="1">
    <location>
        <begin position="13"/>
        <end position="27"/>
    </location>
</feature>
<gene>
    <name evidence="2" type="ORF">CCAM_LOCUS29469</name>
</gene>
<dbReference type="OrthoDB" id="540503at2759"/>
<evidence type="ECO:0000313" key="3">
    <source>
        <dbReference type="Proteomes" id="UP000595140"/>
    </source>
</evidence>
<dbReference type="Pfam" id="PF15996">
    <property type="entry name" value="PNISR"/>
    <property type="match status" value="1"/>
</dbReference>
<feature type="region of interest" description="Disordered" evidence="1">
    <location>
        <begin position="320"/>
        <end position="368"/>
    </location>
</feature>
<feature type="compositionally biased region" description="Basic and acidic residues" evidence="1">
    <location>
        <begin position="325"/>
        <end position="336"/>
    </location>
</feature>
<evidence type="ECO:0000313" key="2">
    <source>
        <dbReference type="EMBL" id="VFQ87693.1"/>
    </source>
</evidence>
<protein>
    <submittedName>
        <fullName evidence="2">Uncharacterized protein</fullName>
    </submittedName>
</protein>
<feature type="region of interest" description="Disordered" evidence="1">
    <location>
        <begin position="381"/>
        <end position="699"/>
    </location>
</feature>
<sequence>MAGEDVAGDQNDRPYNSQSLHVTSAVQHNIKPPPPVGPRSTMRDESHHSFGGHFTEAPSNPMDKPLEFAPHVNRDHGLHMPSNYSYSDSVGPLNGVDLASEMTSTYAWPPATVGIEPAMVGPSPVPGLPAPVFGRLPAPNFHSTVPSVGSNFGITNGPAGATSIAFPLDGYGMSTDRPKKASVPNWLREEIIKKKAVITSSAPDLQREDVLEDEDINKPYRRGDQLDSKSIDSSRSTEEEDDDDEDDADAARTAAINQEIKRVLTEVLLKVTDELFDEIATKVLSEDVLSLEAEPNSALSSHKVSSSALDVLTPKASAKVLVPFKTKENSDSDSKKSSSAPPGNVLGLADYASDGDGDGDDNEIQSYVNANADKVNYAEQSIKPIEGKKPIENGSSHEKIEKDGSISDNVENTMKTNPDSLTVSFDKVGTPSSDDRATIELVREDYRPSSKTKLGLAEETVAEEADVEIEGPNKNFNSKKRKPDNSHIREGQNNSDKSGARYSTADDISKCKHKDIDNIKDRTFKTENDNHKYVKDEKMNVLDDKKDRVKDKNVKSAQKEEPDSRKKASIDTTESKGMTGRESRSSAKGDIGKGREKYRDERREKSRRKDESDSGKHRRQRSSSIGSRGRENKDNLVSYSTDSNDESSDDYKRKLYSRRRRSPSPVRARKRQVSRSPRSKHSQRRHSPYSSLEPTRYSA</sequence>
<feature type="compositionally biased region" description="Basic residues" evidence="1">
    <location>
        <begin position="654"/>
        <end position="687"/>
    </location>
</feature>
<feature type="compositionally biased region" description="Polar residues" evidence="1">
    <location>
        <begin position="688"/>
        <end position="699"/>
    </location>
</feature>